<comment type="caution">
    <text evidence="3">The sequence shown here is derived from an EMBL/GenBank/DDBJ whole genome shotgun (WGS) entry which is preliminary data.</text>
</comment>
<feature type="chain" id="PRO_5039154565" description="Dockerin type 1" evidence="2">
    <location>
        <begin position="21"/>
        <end position="679"/>
    </location>
</feature>
<dbReference type="Proteomes" id="UP000031366">
    <property type="component" value="Unassembled WGS sequence"/>
</dbReference>
<accession>A0A0C1R875</accession>
<dbReference type="InterPro" id="IPR025584">
    <property type="entry name" value="Cthe_2159"/>
</dbReference>
<dbReference type="OrthoDB" id="9812829at2"/>
<gene>
    <name evidence="3" type="ORF">U732_3355</name>
</gene>
<evidence type="ECO:0008006" key="5">
    <source>
        <dbReference type="Google" id="ProtNLM"/>
    </source>
</evidence>
<evidence type="ECO:0000313" key="3">
    <source>
        <dbReference type="EMBL" id="KIE46756.1"/>
    </source>
</evidence>
<feature type="compositionally biased region" description="Basic and acidic residues" evidence="1">
    <location>
        <begin position="623"/>
        <end position="679"/>
    </location>
</feature>
<feature type="region of interest" description="Disordered" evidence="1">
    <location>
        <begin position="277"/>
        <end position="330"/>
    </location>
</feature>
<feature type="signal peptide" evidence="2">
    <location>
        <begin position="1"/>
        <end position="20"/>
    </location>
</feature>
<keyword evidence="4" id="KW-1185">Reference proteome</keyword>
<name>A0A0C1R875_9CLOT</name>
<feature type="compositionally biased region" description="Low complexity" evidence="1">
    <location>
        <begin position="307"/>
        <end position="319"/>
    </location>
</feature>
<dbReference type="Pfam" id="PF14262">
    <property type="entry name" value="Cthe_2159"/>
    <property type="match status" value="1"/>
</dbReference>
<keyword evidence="2" id="KW-0732">Signal</keyword>
<proteinExistence type="predicted"/>
<protein>
    <recommendedName>
        <fullName evidence="5">Dockerin type 1</fullName>
    </recommendedName>
</protein>
<dbReference type="STRING" id="29341.RSJ17_19155"/>
<dbReference type="RefSeq" id="WP_069187801.1">
    <property type="nucleotide sequence ID" value="NZ_AYSO01000016.1"/>
</dbReference>
<evidence type="ECO:0000313" key="4">
    <source>
        <dbReference type="Proteomes" id="UP000031366"/>
    </source>
</evidence>
<sequence>MNKKFISILIAMALSLSVTACSENKANTNSENTTKVTETSKVNIKALESESVGEPDTFIKLGSEISVDGNGVNIENNKVTITQGGTYSVSGKLDDGQLIVNVGDEEKVYIILNGIDITCSDSAPIYIINAKRCIIALEKDTENIITDGENYVLEDATTNEPNAAIFSKDDLYIIGEGKLTVNANYNNGIASKDDLKVQSGNIVVTAKNNGIKGKDCINISDGNITINAGGDGIKSDNDTDASKGYIYIEKGTLNITAVEDGIQAETELLIEDGDITISSGGGSENSSTSKNSDWGNWGMKDKGMNGKGNPNMNNANTNENTEEESTSAKGLKASSNITIEGGNIKIDSSDDSIHSNDNLTINNGTINLSSGDDGIHSDSNLTINDGKINIEKSYEGIESEVITLDGGEIYVTASDDGINAAGGNDGFSINGRPGQNQFESSGNAKININGGYIFVDARGDGIDANGSIYITDGTVIVNGPTDNGNGALDFDNTCEVSGGTLIAAGSSGMAETPSNSSTQNTININLTSQEANTIVNIQSESGENIITFAPSKTYQSVVVCSPNIKTNEKYLVYVGGSSNGNSTDGLYTDGEYSGGNKIGEGTVSSVITNITQEGATQGGMGGRGKDKGAPNEKMDRPNEGENMGRPDENMEMPAEGKDSRGEKDDRVAPSEDTEKNSEI</sequence>
<dbReference type="PROSITE" id="PS51257">
    <property type="entry name" value="PROKAR_LIPOPROTEIN"/>
    <property type="match status" value="1"/>
</dbReference>
<evidence type="ECO:0000256" key="1">
    <source>
        <dbReference type="SAM" id="MobiDB-lite"/>
    </source>
</evidence>
<feature type="compositionally biased region" description="Low complexity" evidence="1">
    <location>
        <begin position="284"/>
        <end position="298"/>
    </location>
</feature>
<evidence type="ECO:0000256" key="2">
    <source>
        <dbReference type="SAM" id="SignalP"/>
    </source>
</evidence>
<organism evidence="3 4">
    <name type="scientific">Clostridium argentinense CDC 2741</name>
    <dbReference type="NCBI Taxonomy" id="1418104"/>
    <lineage>
        <taxon>Bacteria</taxon>
        <taxon>Bacillati</taxon>
        <taxon>Bacillota</taxon>
        <taxon>Clostridia</taxon>
        <taxon>Eubacteriales</taxon>
        <taxon>Clostridiaceae</taxon>
        <taxon>Clostridium</taxon>
    </lineage>
</organism>
<reference evidence="3 4" key="1">
    <citation type="journal article" date="2015" name="Infect. Genet. Evol.">
        <title>Genomic sequences of six botulinum neurotoxin-producing strains representing three clostridial species illustrate the mobility and diversity of botulinum neurotoxin genes.</title>
        <authorList>
            <person name="Smith T.J."/>
            <person name="Hill K.K."/>
            <person name="Xie G."/>
            <person name="Foley B.T."/>
            <person name="Williamson C.H."/>
            <person name="Foster J.T."/>
            <person name="Johnson S.L."/>
            <person name="Chertkov O."/>
            <person name="Teshima H."/>
            <person name="Gibbons H.S."/>
            <person name="Johnsky L.A."/>
            <person name="Karavis M.A."/>
            <person name="Smith L.A."/>
        </authorList>
    </citation>
    <scope>NUCLEOTIDE SEQUENCE [LARGE SCALE GENOMIC DNA]</scope>
    <source>
        <strain evidence="3 4">CDC 2741</strain>
    </source>
</reference>
<dbReference type="AlphaFoldDB" id="A0A0C1R875"/>
<dbReference type="EMBL" id="AYSO01000016">
    <property type="protein sequence ID" value="KIE46756.1"/>
    <property type="molecule type" value="Genomic_DNA"/>
</dbReference>
<feature type="region of interest" description="Disordered" evidence="1">
    <location>
        <begin position="612"/>
        <end position="679"/>
    </location>
</feature>